<dbReference type="InterPro" id="IPR001025">
    <property type="entry name" value="BAH_dom"/>
</dbReference>
<dbReference type="InterPro" id="IPR023779">
    <property type="entry name" value="Chromodomain_CS"/>
</dbReference>
<keyword evidence="14" id="KW-1185">Reference proteome</keyword>
<keyword evidence="5 9" id="KW-0949">S-adenosyl-L-methionine</keyword>
<feature type="domain" description="Chromo" evidence="11">
    <location>
        <begin position="491"/>
        <end position="544"/>
    </location>
</feature>
<proteinExistence type="inferred from homology"/>
<evidence type="ECO:0000259" key="12">
    <source>
        <dbReference type="PROSITE" id="PS51038"/>
    </source>
</evidence>
<dbReference type="SMART" id="SM00439">
    <property type="entry name" value="BAH"/>
    <property type="match status" value="1"/>
</dbReference>
<evidence type="ECO:0000259" key="11">
    <source>
        <dbReference type="PROSITE" id="PS50013"/>
    </source>
</evidence>
<dbReference type="SMART" id="SM00298">
    <property type="entry name" value="CHROMO"/>
    <property type="match status" value="1"/>
</dbReference>
<dbReference type="PANTHER" id="PTHR10629">
    <property type="entry name" value="CYTOSINE-SPECIFIC METHYLTRANSFERASE"/>
    <property type="match status" value="1"/>
</dbReference>
<dbReference type="FunFam" id="2.30.30.490:FF:000011">
    <property type="entry name" value="DNA (cytosine-5)-methyltransferase 1"/>
    <property type="match status" value="1"/>
</dbReference>
<dbReference type="InterPro" id="IPR023780">
    <property type="entry name" value="Chromo_domain"/>
</dbReference>
<keyword evidence="7" id="KW-0539">Nucleus</keyword>
<dbReference type="PROSITE" id="PS50013">
    <property type="entry name" value="CHROMO_2"/>
    <property type="match status" value="1"/>
</dbReference>
<dbReference type="InterPro" id="IPR000953">
    <property type="entry name" value="Chromo/chromo_shadow_dom"/>
</dbReference>
<dbReference type="GO" id="GO:0005634">
    <property type="term" value="C:nucleus"/>
    <property type="evidence" value="ECO:0007669"/>
    <property type="project" value="UniProtKB-SubCell"/>
</dbReference>
<evidence type="ECO:0000313" key="14">
    <source>
        <dbReference type="Proteomes" id="UP001634393"/>
    </source>
</evidence>
<dbReference type="InterPro" id="IPR031303">
    <property type="entry name" value="C5_meth_CS"/>
</dbReference>
<dbReference type="EC" id="2.1.1.37" evidence="2"/>
<evidence type="ECO:0000256" key="4">
    <source>
        <dbReference type="ARBA" id="ARBA00022679"/>
    </source>
</evidence>
<comment type="caution">
    <text evidence="13">The sequence shown here is derived from an EMBL/GenBank/DDBJ whole genome shotgun (WGS) entry which is preliminary data.</text>
</comment>
<dbReference type="InterPro" id="IPR029063">
    <property type="entry name" value="SAM-dependent_MTases_sf"/>
</dbReference>
<evidence type="ECO:0000256" key="10">
    <source>
        <dbReference type="SAM" id="MobiDB-lite"/>
    </source>
</evidence>
<evidence type="ECO:0000256" key="6">
    <source>
        <dbReference type="ARBA" id="ARBA00023125"/>
    </source>
</evidence>
<dbReference type="PANTHER" id="PTHR10629:SF44">
    <property type="entry name" value="DNA (CYTOSINE-5-)-METHYLTRANSFERASE"/>
    <property type="match status" value="1"/>
</dbReference>
<evidence type="ECO:0000256" key="1">
    <source>
        <dbReference type="ARBA" id="ARBA00004123"/>
    </source>
</evidence>
<dbReference type="PROSITE" id="PS51038">
    <property type="entry name" value="BAH"/>
    <property type="match status" value="1"/>
</dbReference>
<gene>
    <name evidence="13" type="ORF">ACJIZ3_022567</name>
</gene>
<comment type="subcellular location">
    <subcellularLocation>
        <location evidence="1">Nucleus</location>
    </subcellularLocation>
</comment>
<dbReference type="Pfam" id="PF01426">
    <property type="entry name" value="BAH"/>
    <property type="match status" value="1"/>
</dbReference>
<dbReference type="PROSITE" id="PS00095">
    <property type="entry name" value="C5_MTASE_2"/>
    <property type="match status" value="1"/>
</dbReference>
<keyword evidence="6" id="KW-0238">DNA-binding</keyword>
<keyword evidence="3 9" id="KW-0489">Methyltransferase</keyword>
<dbReference type="Gene3D" id="3.40.50.150">
    <property type="entry name" value="Vaccinia Virus protein VP39"/>
    <property type="match status" value="1"/>
</dbReference>
<dbReference type="Pfam" id="PF00385">
    <property type="entry name" value="Chromo"/>
    <property type="match status" value="1"/>
</dbReference>
<organism evidence="13 14">
    <name type="scientific">Penstemon smallii</name>
    <dbReference type="NCBI Taxonomy" id="265156"/>
    <lineage>
        <taxon>Eukaryota</taxon>
        <taxon>Viridiplantae</taxon>
        <taxon>Streptophyta</taxon>
        <taxon>Embryophyta</taxon>
        <taxon>Tracheophyta</taxon>
        <taxon>Spermatophyta</taxon>
        <taxon>Magnoliopsida</taxon>
        <taxon>eudicotyledons</taxon>
        <taxon>Gunneridae</taxon>
        <taxon>Pentapetalae</taxon>
        <taxon>asterids</taxon>
        <taxon>lamiids</taxon>
        <taxon>Lamiales</taxon>
        <taxon>Plantaginaceae</taxon>
        <taxon>Cheloneae</taxon>
        <taxon>Penstemon</taxon>
    </lineage>
</organism>
<dbReference type="SUPFAM" id="SSF54160">
    <property type="entry name" value="Chromo domain-like"/>
    <property type="match status" value="1"/>
</dbReference>
<dbReference type="Gene3D" id="3.90.120.10">
    <property type="entry name" value="DNA Methylase, subunit A, domain 2"/>
    <property type="match status" value="1"/>
</dbReference>
<name>A0ABD3TMY0_9LAMI</name>
<comment type="catalytic activity">
    <reaction evidence="8">
        <text>a 2'-deoxycytidine in DNA + S-adenosyl-L-methionine = a 5-methyl-2'-deoxycytidine in DNA + S-adenosyl-L-homocysteine + H(+)</text>
        <dbReference type="Rhea" id="RHEA:13681"/>
        <dbReference type="Rhea" id="RHEA-COMP:11369"/>
        <dbReference type="Rhea" id="RHEA-COMP:11370"/>
        <dbReference type="ChEBI" id="CHEBI:15378"/>
        <dbReference type="ChEBI" id="CHEBI:57856"/>
        <dbReference type="ChEBI" id="CHEBI:59789"/>
        <dbReference type="ChEBI" id="CHEBI:85452"/>
        <dbReference type="ChEBI" id="CHEBI:85454"/>
        <dbReference type="EC" id="2.1.1.37"/>
    </reaction>
</comment>
<dbReference type="PROSITE" id="PS51679">
    <property type="entry name" value="SAM_MT_C5"/>
    <property type="match status" value="1"/>
</dbReference>
<dbReference type="SUPFAM" id="SSF53335">
    <property type="entry name" value="S-adenosyl-L-methionine-dependent methyltransferases"/>
    <property type="match status" value="1"/>
</dbReference>
<accession>A0ABD3TMY0</accession>
<evidence type="ECO:0000256" key="5">
    <source>
        <dbReference type="ARBA" id="ARBA00022691"/>
    </source>
</evidence>
<comment type="similarity">
    <text evidence="9">Belongs to the class I-like SAM-binding methyltransferase superfamily. C5-methyltransferase family.</text>
</comment>
<dbReference type="PRINTS" id="PR00105">
    <property type="entry name" value="C5METTRFRASE"/>
</dbReference>
<dbReference type="GO" id="GO:0032259">
    <property type="term" value="P:methylation"/>
    <property type="evidence" value="ECO:0007669"/>
    <property type="project" value="UniProtKB-KW"/>
</dbReference>
<dbReference type="CDD" id="cd18635">
    <property type="entry name" value="CD_CMT3_like"/>
    <property type="match status" value="1"/>
</dbReference>
<dbReference type="InterPro" id="IPR016197">
    <property type="entry name" value="Chromo-like_dom_sf"/>
</dbReference>
<dbReference type="Pfam" id="PF00145">
    <property type="entry name" value="DNA_methylase"/>
    <property type="match status" value="1"/>
</dbReference>
<reference evidence="13 14" key="1">
    <citation type="submission" date="2024-12" db="EMBL/GenBank/DDBJ databases">
        <title>The unique morphological basis and parallel evolutionary history of personate flowers in Penstemon.</title>
        <authorList>
            <person name="Depatie T.H."/>
            <person name="Wessinger C.A."/>
        </authorList>
    </citation>
    <scope>NUCLEOTIDE SEQUENCE [LARGE SCALE GENOMIC DNA]</scope>
    <source>
        <strain evidence="13">WTNN_2</strain>
        <tissue evidence="13">Leaf</tissue>
    </source>
</reference>
<sequence length="952" mass="107824">MTQRQPHSFFLSVFVYGDDTELRGTFLHRPGTPNPAQNFQPALSPKYPSLLYLLISLSFLRLHRRPNLFSSLRTGATMADGAQIQSEDPPVSPPSIETATGNMENSPKPIGLTISGNKLSNGKIEKLRSSGNQCGRRSPRLLEISGGESSGKEVNSGKLNGLVGKSPPLKKHRTGKNLSFFIGDPVPEEEAQRRWPWRYEENKGILKDVQSSKRKIDDGDDEDEELVLNVKCHYSQAEILKRVFDLGDCAYVKGPKGCSNYVGQILEFFETMDGEYYMRIQWFFRAEDTVMKDEGKSHDKKRLFRSTLVNDNLLDCIVSKVKVVQIAPNVNPKANHIPPCDFYYDMKYSVDYSTFSTLIIDETSKTGTKHTIHETSSSKICKPELALLDMYSGCGGMSTGLCTGAKACGIDLVTRWAVDIDKAACESLRLNHPKTQIRNESGEDFLDLLKEWDRMCKHYMTYVERELKSRVTGDADKDKRSKADHKNSCEFEVEKLVDICYGDPIETGKRGLMFKVRWVGYGPGDDTWEPVEGLSNCKERIRDFVLKGMKEKILPRPGHVAVICGGPPCQGISGYNRFRNVESPLDDERNRQIVIFTDIIDFLRPKYVLMENVIDILRFAKGCLGRYAISRLVRMHYQARIGIMAAGCYGLPQFRLRAFLWGAHPQEILPQFPLPTHDVVIQYGFPSDFERNVVAYEEGQSRDLEKLIVLSDAISDLPPVSNDEKRDKMAYQKAPETEFQKYIRADKCDMTASPSSGTSMSKNPVLYDHLPYPLNDDDYMRVCKIPKVKGANFRDLPGIVIGSNNVVRRAEEQSLMPSGKPWVPDYAVNFREGRSSKPFGRLWWDETVPTVFCVPDPHMRAVLHPEQDRLLTLRECARLQGFHDHYQFCGKLKERYKQVGNAVAVSVGRALGYSLGMAVQKLSGDEHLITLPRNFSHSTTVELQFQLQEFEQ</sequence>
<dbReference type="AlphaFoldDB" id="A0ABD3TMY0"/>
<evidence type="ECO:0000256" key="2">
    <source>
        <dbReference type="ARBA" id="ARBA00011975"/>
    </source>
</evidence>
<dbReference type="FunFam" id="3.40.50.150:FF:000143">
    <property type="entry name" value="DNA (cytosine-5)-methyltransferase 1"/>
    <property type="match status" value="1"/>
</dbReference>
<feature type="domain" description="BAH" evidence="12">
    <location>
        <begin position="242"/>
        <end position="359"/>
    </location>
</feature>
<dbReference type="InterPro" id="IPR043151">
    <property type="entry name" value="BAH_sf"/>
</dbReference>
<dbReference type="EMBL" id="JBJXBP010000003">
    <property type="protein sequence ID" value="KAL3837976.1"/>
    <property type="molecule type" value="Genomic_DNA"/>
</dbReference>
<dbReference type="FunFam" id="3.90.120.10:FF:000003">
    <property type="entry name" value="DNA (cytosine-5)-methyltransferase 1"/>
    <property type="match status" value="1"/>
</dbReference>
<dbReference type="InterPro" id="IPR001525">
    <property type="entry name" value="C5_MeTfrase"/>
</dbReference>
<evidence type="ECO:0000256" key="3">
    <source>
        <dbReference type="ARBA" id="ARBA00022603"/>
    </source>
</evidence>
<dbReference type="PROSITE" id="PS00598">
    <property type="entry name" value="CHROMO_1"/>
    <property type="match status" value="1"/>
</dbReference>
<evidence type="ECO:0000256" key="7">
    <source>
        <dbReference type="ARBA" id="ARBA00023242"/>
    </source>
</evidence>
<protein>
    <recommendedName>
        <fullName evidence="2">DNA (cytosine-5-)-methyltransferase</fullName>
        <ecNumber evidence="2">2.1.1.37</ecNumber>
    </recommendedName>
</protein>
<feature type="region of interest" description="Disordered" evidence="10">
    <location>
        <begin position="128"/>
        <end position="168"/>
    </location>
</feature>
<evidence type="ECO:0000256" key="8">
    <source>
        <dbReference type="ARBA" id="ARBA00047422"/>
    </source>
</evidence>
<dbReference type="GO" id="GO:0003677">
    <property type="term" value="F:DNA binding"/>
    <property type="evidence" value="ECO:0007669"/>
    <property type="project" value="UniProtKB-KW"/>
</dbReference>
<dbReference type="Proteomes" id="UP001634393">
    <property type="component" value="Unassembled WGS sequence"/>
</dbReference>
<dbReference type="Gene3D" id="2.30.30.490">
    <property type="match status" value="1"/>
</dbReference>
<dbReference type="GO" id="GO:0003886">
    <property type="term" value="F:DNA (cytosine-5-)-methyltransferase activity"/>
    <property type="evidence" value="ECO:0007669"/>
    <property type="project" value="UniProtKB-EC"/>
</dbReference>
<feature type="active site" evidence="9">
    <location>
        <position position="569"/>
    </location>
</feature>
<dbReference type="InterPro" id="IPR050390">
    <property type="entry name" value="C5-Methyltransferase"/>
</dbReference>
<evidence type="ECO:0000256" key="9">
    <source>
        <dbReference type="PROSITE-ProRule" id="PRU01016"/>
    </source>
</evidence>
<evidence type="ECO:0000313" key="13">
    <source>
        <dbReference type="EMBL" id="KAL3837976.1"/>
    </source>
</evidence>
<keyword evidence="4 9" id="KW-0808">Transferase</keyword>